<feature type="non-terminal residue" evidence="1">
    <location>
        <position position="1"/>
    </location>
</feature>
<gene>
    <name evidence="1" type="ORF">ACFFUU_10495</name>
</gene>
<proteinExistence type="predicted"/>
<protein>
    <submittedName>
        <fullName evidence="1">Adhesin</fullName>
    </submittedName>
</protein>
<accession>A0ABV5GGX8</accession>
<dbReference type="Proteomes" id="UP001589576">
    <property type="component" value="Unassembled WGS sequence"/>
</dbReference>
<organism evidence="1 2">
    <name type="scientific">Flavobacterium paronense</name>
    <dbReference type="NCBI Taxonomy" id="1392775"/>
    <lineage>
        <taxon>Bacteria</taxon>
        <taxon>Pseudomonadati</taxon>
        <taxon>Bacteroidota</taxon>
        <taxon>Flavobacteriia</taxon>
        <taxon>Flavobacteriales</taxon>
        <taxon>Flavobacteriaceae</taxon>
        <taxon>Flavobacterium</taxon>
    </lineage>
</organism>
<reference evidence="1 2" key="1">
    <citation type="submission" date="2024-09" db="EMBL/GenBank/DDBJ databases">
        <authorList>
            <person name="Sun Q."/>
            <person name="Mori K."/>
        </authorList>
    </citation>
    <scope>NUCLEOTIDE SEQUENCE [LARGE SCALE GENOMIC DNA]</scope>
    <source>
        <strain evidence="1 2">CECT 8460</strain>
    </source>
</reference>
<sequence>GLLNGIATYTLTIHETLPDANSGANPINTAVPYFSIDPFVQILFVRAQDNATGCYSILPIELNADPSPIAPINLNTITVCDQDSNPQDARTAIDLTQQTAAVLAQQTLAATNYTVTYYTTQLLAQGGAFPIIPATNYIGTNLDVIWVRVENNTTHCYNIGSFQLAINTPLLLTTPAPLSLCDDDANPNDQHHAFNLTVRDTQINQGTGYAVTYYPSLLDAQNNTNAISAANALAYINVPPAVQT</sequence>
<comment type="caution">
    <text evidence="1">The sequence shown here is derived from an EMBL/GenBank/DDBJ whole genome shotgun (WGS) entry which is preliminary data.</text>
</comment>
<keyword evidence="2" id="KW-1185">Reference proteome</keyword>
<feature type="non-terminal residue" evidence="1">
    <location>
        <position position="244"/>
    </location>
</feature>
<evidence type="ECO:0000313" key="2">
    <source>
        <dbReference type="Proteomes" id="UP001589576"/>
    </source>
</evidence>
<dbReference type="EMBL" id="JBHMFB010000021">
    <property type="protein sequence ID" value="MFB9090032.1"/>
    <property type="molecule type" value="Genomic_DNA"/>
</dbReference>
<evidence type="ECO:0000313" key="1">
    <source>
        <dbReference type="EMBL" id="MFB9090032.1"/>
    </source>
</evidence>
<name>A0ABV5GGX8_9FLAO</name>